<feature type="domain" description="Peptidoglycan binding-like" evidence="1">
    <location>
        <begin position="8"/>
        <end position="45"/>
    </location>
</feature>
<evidence type="ECO:0000259" key="1">
    <source>
        <dbReference type="Pfam" id="PF01471"/>
    </source>
</evidence>
<protein>
    <submittedName>
        <fullName evidence="2">Peptidoglycan-binding protein</fullName>
    </submittedName>
</protein>
<dbReference type="InterPro" id="IPR036365">
    <property type="entry name" value="PGBD-like_sf"/>
</dbReference>
<evidence type="ECO:0000313" key="3">
    <source>
        <dbReference type="Proteomes" id="UP001058381"/>
    </source>
</evidence>
<proteinExistence type="predicted"/>
<dbReference type="Pfam" id="PF01471">
    <property type="entry name" value="PG_binding_1"/>
    <property type="match status" value="1"/>
</dbReference>
<name>A0A9Q9MPV1_9XANT</name>
<dbReference type="AlphaFoldDB" id="A0A9Q9MPV1"/>
<organism evidence="2 3">
    <name type="scientific">Xanthomonas prunicola</name>
    <dbReference type="NCBI Taxonomy" id="2053930"/>
    <lineage>
        <taxon>Bacteria</taxon>
        <taxon>Pseudomonadati</taxon>
        <taxon>Pseudomonadota</taxon>
        <taxon>Gammaproteobacteria</taxon>
        <taxon>Lysobacterales</taxon>
        <taxon>Lysobacteraceae</taxon>
        <taxon>Xanthomonas</taxon>
    </lineage>
</organism>
<dbReference type="RefSeq" id="WP_252164759.1">
    <property type="nucleotide sequence ID" value="NZ_CP094827.1"/>
</dbReference>
<reference evidence="2" key="1">
    <citation type="submission" date="2022-04" db="EMBL/GenBank/DDBJ databases">
        <title>Xanthomonas prunicola pv. tritici, a pathogen causing a previously unreported foliar disease of wheat.</title>
        <authorList>
            <person name="Clavijo F."/>
            <person name="Curland R.D."/>
            <person name="Dill-Macky R."/>
            <person name="Pereyra S."/>
            <person name="Roman-Reyna V."/>
            <person name="Siri M.I."/>
        </authorList>
    </citation>
    <scope>NUCLEOTIDE SEQUENCE</scope>
    <source>
        <strain evidence="2">CIX249</strain>
    </source>
</reference>
<accession>A0A9Q9MPV1</accession>
<dbReference type="Gene3D" id="1.10.101.10">
    <property type="entry name" value="PGBD-like superfamily/PGBD"/>
    <property type="match status" value="1"/>
</dbReference>
<dbReference type="EMBL" id="CP096142">
    <property type="protein sequence ID" value="UXA63688.1"/>
    <property type="molecule type" value="Genomic_DNA"/>
</dbReference>
<dbReference type="InterPro" id="IPR036366">
    <property type="entry name" value="PGBDSf"/>
</dbReference>
<gene>
    <name evidence="2" type="ORF">M0D43_11690</name>
</gene>
<dbReference type="Proteomes" id="UP001058381">
    <property type="component" value="Chromosome"/>
</dbReference>
<dbReference type="InterPro" id="IPR002477">
    <property type="entry name" value="Peptidoglycan-bd-like"/>
</dbReference>
<dbReference type="SUPFAM" id="SSF47090">
    <property type="entry name" value="PGBD-like"/>
    <property type="match status" value="1"/>
</dbReference>
<dbReference type="GeneID" id="75152025"/>
<evidence type="ECO:0000313" key="2">
    <source>
        <dbReference type="EMBL" id="UXA63688.1"/>
    </source>
</evidence>
<sequence>MPNGDDFQVDQKFDASTKQAVEAFQQANGLTPVDGKAGPTTLRAIDQQARSLQSNLIELGFTGTDNKPLRVDGYWAMERAKP</sequence>